<evidence type="ECO:0000256" key="5">
    <source>
        <dbReference type="ARBA" id="ARBA00022605"/>
    </source>
</evidence>
<dbReference type="Proteomes" id="UP000245959">
    <property type="component" value="Unassembled WGS sequence"/>
</dbReference>
<dbReference type="InterPro" id="IPR029061">
    <property type="entry name" value="THDP-binding"/>
</dbReference>
<dbReference type="Pfam" id="PF00205">
    <property type="entry name" value="TPP_enzyme_M"/>
    <property type="match status" value="1"/>
</dbReference>
<feature type="domain" description="Thiamine pyrophosphate enzyme N-terminal TPP-binding" evidence="14">
    <location>
        <begin position="10"/>
        <end position="122"/>
    </location>
</feature>
<dbReference type="InterPro" id="IPR045229">
    <property type="entry name" value="TPP_enz"/>
</dbReference>
<proteinExistence type="inferred from homology"/>
<dbReference type="PROSITE" id="PS00187">
    <property type="entry name" value="TPP_ENZYMES"/>
    <property type="match status" value="1"/>
</dbReference>
<name>A0A2U1B768_9BACT</name>
<keyword evidence="5 11" id="KW-0028">Amino-acid biosynthesis</keyword>
<dbReference type="OrthoDB" id="4494979at2"/>
<evidence type="ECO:0000256" key="3">
    <source>
        <dbReference type="ARBA" id="ARBA00007812"/>
    </source>
</evidence>
<dbReference type="GeneID" id="78294479"/>
<evidence type="ECO:0000313" key="15">
    <source>
        <dbReference type="EMBL" id="NMD88447.1"/>
    </source>
</evidence>
<dbReference type="UniPathway" id="UPA00049">
    <property type="reaction ID" value="UER00059"/>
</dbReference>
<evidence type="ECO:0000259" key="14">
    <source>
        <dbReference type="Pfam" id="PF02776"/>
    </source>
</evidence>
<dbReference type="AlphaFoldDB" id="A0A2U1B768"/>
<accession>A0A2U1B768</accession>
<keyword evidence="8 11" id="KW-0460">Magnesium</keyword>
<dbReference type="GO" id="GO:0050660">
    <property type="term" value="F:flavin adenine dinucleotide binding"/>
    <property type="evidence" value="ECO:0007669"/>
    <property type="project" value="InterPro"/>
</dbReference>
<dbReference type="Pfam" id="PF02775">
    <property type="entry name" value="TPP_enzyme_C"/>
    <property type="match status" value="1"/>
</dbReference>
<dbReference type="PANTHER" id="PTHR18968">
    <property type="entry name" value="THIAMINE PYROPHOSPHATE ENZYMES"/>
    <property type="match status" value="1"/>
</dbReference>
<comment type="pathway">
    <text evidence="2 11">Amino-acid biosynthesis; L-valine biosynthesis; L-valine from pyruvate: step 1/4.</text>
</comment>
<keyword evidence="6 11" id="KW-0808">Transferase</keyword>
<evidence type="ECO:0000256" key="6">
    <source>
        <dbReference type="ARBA" id="ARBA00022679"/>
    </source>
</evidence>
<evidence type="ECO:0000256" key="10">
    <source>
        <dbReference type="ARBA" id="ARBA00023304"/>
    </source>
</evidence>
<keyword evidence="9 11" id="KW-0786">Thiamine pyrophosphate</keyword>
<dbReference type="InterPro" id="IPR012001">
    <property type="entry name" value="Thiamin_PyroP_enz_TPP-bd_dom"/>
</dbReference>
<dbReference type="InterPro" id="IPR029035">
    <property type="entry name" value="DHS-like_NAD/FAD-binding_dom"/>
</dbReference>
<dbReference type="FunFam" id="3.40.50.970:FF:000007">
    <property type="entry name" value="Acetolactate synthase"/>
    <property type="match status" value="1"/>
</dbReference>
<dbReference type="Pfam" id="PF02776">
    <property type="entry name" value="TPP_enzyme_N"/>
    <property type="match status" value="1"/>
</dbReference>
<dbReference type="PANTHER" id="PTHR18968:SF13">
    <property type="entry name" value="ACETOLACTATE SYNTHASE CATALYTIC SUBUNIT, MITOCHONDRIAL"/>
    <property type="match status" value="1"/>
</dbReference>
<evidence type="ECO:0000313" key="17">
    <source>
        <dbReference type="Proteomes" id="UP000245959"/>
    </source>
</evidence>
<dbReference type="GO" id="GO:0009099">
    <property type="term" value="P:L-valine biosynthetic process"/>
    <property type="evidence" value="ECO:0007669"/>
    <property type="project" value="UniProtKB-UniPathway"/>
</dbReference>
<dbReference type="Gene3D" id="3.40.50.1220">
    <property type="entry name" value="TPP-binding domain"/>
    <property type="match status" value="1"/>
</dbReference>
<evidence type="ECO:0000313" key="16">
    <source>
        <dbReference type="EMBL" id="PVY44526.1"/>
    </source>
</evidence>
<dbReference type="CDD" id="cd07035">
    <property type="entry name" value="TPP_PYR_POX_like"/>
    <property type="match status" value="1"/>
</dbReference>
<comment type="similarity">
    <text evidence="3 11">Belongs to the TPP enzyme family.</text>
</comment>
<keyword evidence="10 11" id="KW-0100">Branched-chain amino acid biosynthesis</keyword>
<dbReference type="EC" id="2.2.1.6" evidence="4 11"/>
<evidence type="ECO:0000259" key="13">
    <source>
        <dbReference type="Pfam" id="PF02775"/>
    </source>
</evidence>
<comment type="cofactor">
    <cofactor evidence="11">
        <name>thiamine diphosphate</name>
        <dbReference type="ChEBI" id="CHEBI:58937"/>
    </cofactor>
    <text evidence="11">Binds 1 thiamine pyrophosphate per subunit.</text>
</comment>
<sequence>METQTTGLLKGSEITIKCLELLGVDVVFAYPGGQAIELHQALSRSGMRVVLPRHEQGGAFAAGGYARASGRVGVCMATSGPGATNLVSGIADAYMDSIPTVFITGQVPSSMIGKNVFQETDIIGVTRPIVKHSFLVLDANDIPRIMREAFYIAQSGRPGPVVVDIPKNVQQQKCKVDFDQAPELKYYHPDPALDPAAVGKIKAMIAASKRPCIYAGGGIISAGASEELVKFAESYNIPVVTTLMGIGAIPDSHPLSLRWLGMHGTVYANYAANECDLLLAFGARFDDRVTGNPKSFAVGAKIVHVDIDDSEINKNKPADLGVLADIREVLTKLNEAPEPQEYAEWFARIREWKKKYPFHYRNKPDHVQPQFVMETLSRLTRGQAVIVPGVGQHQMWAAQYYDYNYPRQLLTSGGLGAMGFGLPAAMGAKVACPEKTVINIDGDGSFQMNIQELGTLFVEEIPVKMIILDNQHLGMVAQWEDRFYNHNRGNTVLGRCKGSNGCGSAKNCDDCDGTRCTGRPYPDFVMIANGYGIPGRNVFTREELVPAIEEMLAADGPFLLDVHTGYEEHVLPMIPPGGDYTAIIME</sequence>
<feature type="domain" description="Thiamine pyrophosphate enzyme central" evidence="12">
    <location>
        <begin position="200"/>
        <end position="333"/>
    </location>
</feature>
<protein>
    <recommendedName>
        <fullName evidence="4 11">Acetolactate synthase</fullName>
        <ecNumber evidence="4 11">2.2.1.6</ecNumber>
    </recommendedName>
</protein>
<evidence type="ECO:0000256" key="8">
    <source>
        <dbReference type="ARBA" id="ARBA00022842"/>
    </source>
</evidence>
<comment type="cofactor">
    <cofactor evidence="11">
        <name>Mg(2+)</name>
        <dbReference type="ChEBI" id="CHEBI:18420"/>
    </cofactor>
    <text evidence="11">Binds 1 Mg(2+) ion per subunit.</text>
</comment>
<dbReference type="SUPFAM" id="SSF52518">
    <property type="entry name" value="Thiamin diphosphate-binding fold (THDP-binding)"/>
    <property type="match status" value="2"/>
</dbReference>
<evidence type="ECO:0000256" key="2">
    <source>
        <dbReference type="ARBA" id="ARBA00005025"/>
    </source>
</evidence>
<evidence type="ECO:0000256" key="9">
    <source>
        <dbReference type="ARBA" id="ARBA00023052"/>
    </source>
</evidence>
<comment type="pathway">
    <text evidence="1 11">Amino-acid biosynthesis; L-isoleucine biosynthesis; L-isoleucine from 2-oxobutanoate: step 1/4.</text>
</comment>
<dbReference type="InterPro" id="IPR039368">
    <property type="entry name" value="AHAS_TPP"/>
</dbReference>
<dbReference type="GO" id="GO:0003984">
    <property type="term" value="F:acetolactate synthase activity"/>
    <property type="evidence" value="ECO:0007669"/>
    <property type="project" value="UniProtKB-EC"/>
</dbReference>
<evidence type="ECO:0000256" key="1">
    <source>
        <dbReference type="ARBA" id="ARBA00004974"/>
    </source>
</evidence>
<dbReference type="EMBL" id="QEKH01000006">
    <property type="protein sequence ID" value="PVY44526.1"/>
    <property type="molecule type" value="Genomic_DNA"/>
</dbReference>
<dbReference type="Gene3D" id="3.40.50.970">
    <property type="match status" value="2"/>
</dbReference>
<dbReference type="InterPro" id="IPR012000">
    <property type="entry name" value="Thiamin_PyroP_enz_cen_dom"/>
</dbReference>
<dbReference type="GO" id="GO:0030976">
    <property type="term" value="F:thiamine pyrophosphate binding"/>
    <property type="evidence" value="ECO:0007669"/>
    <property type="project" value="UniProtKB-UniRule"/>
</dbReference>
<evidence type="ECO:0000313" key="18">
    <source>
        <dbReference type="Proteomes" id="UP000576225"/>
    </source>
</evidence>
<dbReference type="NCBIfam" id="TIGR00118">
    <property type="entry name" value="acolac_lg"/>
    <property type="match status" value="1"/>
</dbReference>
<keyword evidence="7 11" id="KW-0479">Metal-binding</keyword>
<keyword evidence="17" id="KW-1185">Reference proteome</keyword>
<dbReference type="Proteomes" id="UP000576225">
    <property type="component" value="Unassembled WGS sequence"/>
</dbReference>
<feature type="domain" description="Thiamine pyrophosphate enzyme TPP-binding" evidence="13">
    <location>
        <begin position="389"/>
        <end position="562"/>
    </location>
</feature>
<organism evidence="16 17">
    <name type="scientific">Victivallis vadensis</name>
    <dbReference type="NCBI Taxonomy" id="172901"/>
    <lineage>
        <taxon>Bacteria</taxon>
        <taxon>Pseudomonadati</taxon>
        <taxon>Lentisphaerota</taxon>
        <taxon>Lentisphaeria</taxon>
        <taxon>Victivallales</taxon>
        <taxon>Victivallaceae</taxon>
        <taxon>Victivallis</taxon>
    </lineage>
</organism>
<dbReference type="EMBL" id="JABAEW010000046">
    <property type="protein sequence ID" value="NMD88447.1"/>
    <property type="molecule type" value="Genomic_DNA"/>
</dbReference>
<dbReference type="RefSeq" id="WP_116883161.1">
    <property type="nucleotide sequence ID" value="NZ_CABMMC010000005.1"/>
</dbReference>
<dbReference type="SUPFAM" id="SSF52467">
    <property type="entry name" value="DHS-like NAD/FAD-binding domain"/>
    <property type="match status" value="1"/>
</dbReference>
<reference evidence="15 18" key="2">
    <citation type="submission" date="2020-04" db="EMBL/GenBank/DDBJ databases">
        <authorList>
            <person name="Hitch T.C.A."/>
            <person name="Wylensek D."/>
            <person name="Clavel T."/>
        </authorList>
    </citation>
    <scope>NUCLEOTIDE SEQUENCE [LARGE SCALE GENOMIC DNA]</scope>
    <source>
        <strain evidence="15 18">COR2-253-APC-1A</strain>
    </source>
</reference>
<dbReference type="GO" id="GO:0009097">
    <property type="term" value="P:isoleucine biosynthetic process"/>
    <property type="evidence" value="ECO:0007669"/>
    <property type="project" value="UniProtKB-UniPathway"/>
</dbReference>
<dbReference type="UniPathway" id="UPA00047">
    <property type="reaction ID" value="UER00055"/>
</dbReference>
<dbReference type="InterPro" id="IPR011766">
    <property type="entry name" value="TPP_enzyme_TPP-bd"/>
</dbReference>
<evidence type="ECO:0000256" key="7">
    <source>
        <dbReference type="ARBA" id="ARBA00022723"/>
    </source>
</evidence>
<dbReference type="FunFam" id="3.40.50.1220:FF:000008">
    <property type="entry name" value="Acetolactate synthase"/>
    <property type="match status" value="1"/>
</dbReference>
<dbReference type="InterPro" id="IPR012846">
    <property type="entry name" value="Acetolactate_synth_lsu"/>
</dbReference>
<dbReference type="GO" id="GO:0005948">
    <property type="term" value="C:acetolactate synthase complex"/>
    <property type="evidence" value="ECO:0007669"/>
    <property type="project" value="TreeGrafter"/>
</dbReference>
<comment type="catalytic activity">
    <reaction evidence="11">
        <text>2 pyruvate + H(+) = (2S)-2-acetolactate + CO2</text>
        <dbReference type="Rhea" id="RHEA:25249"/>
        <dbReference type="ChEBI" id="CHEBI:15361"/>
        <dbReference type="ChEBI" id="CHEBI:15378"/>
        <dbReference type="ChEBI" id="CHEBI:16526"/>
        <dbReference type="ChEBI" id="CHEBI:58476"/>
        <dbReference type="EC" id="2.2.1.6"/>
    </reaction>
</comment>
<reference evidence="16 17" key="1">
    <citation type="submission" date="2018-04" db="EMBL/GenBank/DDBJ databases">
        <title>Genomic Encyclopedia of Type Strains, Phase IV (KMG-IV): sequencing the most valuable type-strain genomes for metagenomic binning, comparative biology and taxonomic classification.</title>
        <authorList>
            <person name="Goeker M."/>
        </authorList>
    </citation>
    <scope>NUCLEOTIDE SEQUENCE [LARGE SCALE GENOMIC DNA]</scope>
    <source>
        <strain evidence="16 17">DSM 14823</strain>
    </source>
</reference>
<dbReference type="GO" id="GO:0000287">
    <property type="term" value="F:magnesium ion binding"/>
    <property type="evidence" value="ECO:0007669"/>
    <property type="project" value="UniProtKB-UniRule"/>
</dbReference>
<dbReference type="CDD" id="cd02015">
    <property type="entry name" value="TPP_AHAS"/>
    <property type="match status" value="1"/>
</dbReference>
<evidence type="ECO:0000259" key="12">
    <source>
        <dbReference type="Pfam" id="PF00205"/>
    </source>
</evidence>
<comment type="caution">
    <text evidence="16">The sequence shown here is derived from an EMBL/GenBank/DDBJ whole genome shotgun (WGS) entry which is preliminary data.</text>
</comment>
<gene>
    <name evidence="15" type="primary">ilvB</name>
    <name evidence="16" type="ORF">C8D82_10643</name>
    <name evidence="15" type="ORF">HF882_17810</name>
</gene>
<dbReference type="InterPro" id="IPR000399">
    <property type="entry name" value="TPP-bd_CS"/>
</dbReference>
<evidence type="ECO:0000256" key="11">
    <source>
        <dbReference type="RuleBase" id="RU003591"/>
    </source>
</evidence>
<evidence type="ECO:0000256" key="4">
    <source>
        <dbReference type="ARBA" id="ARBA00013145"/>
    </source>
</evidence>